<dbReference type="InterPro" id="IPR019243">
    <property type="entry name" value="DUF2202"/>
</dbReference>
<keyword evidence="1" id="KW-0732">Signal</keyword>
<reference evidence="3 4" key="1">
    <citation type="journal article" date="2019" name="Int. J. Syst. Evol. Microbiol.">
        <title>The Global Catalogue of Microorganisms (GCM) 10K type strain sequencing project: providing services to taxonomists for standard genome sequencing and annotation.</title>
        <authorList>
            <consortium name="The Broad Institute Genomics Platform"/>
            <consortium name="The Broad Institute Genome Sequencing Center for Infectious Disease"/>
            <person name="Wu L."/>
            <person name="Ma J."/>
        </authorList>
    </citation>
    <scope>NUCLEOTIDE SEQUENCE [LARGE SCALE GENOMIC DNA]</scope>
    <source>
        <strain evidence="3 4">JCM 3380</strain>
    </source>
</reference>
<feature type="signal peptide" evidence="1">
    <location>
        <begin position="1"/>
        <end position="28"/>
    </location>
</feature>
<dbReference type="Pfam" id="PF09968">
    <property type="entry name" value="DUF2202"/>
    <property type="match status" value="1"/>
</dbReference>
<dbReference type="RefSeq" id="WP_343936689.1">
    <property type="nucleotide sequence ID" value="NZ_BAAABU010000015.1"/>
</dbReference>
<gene>
    <name evidence="3" type="ORF">GCM10010492_53790</name>
</gene>
<comment type="caution">
    <text evidence="3">The sequence shown here is derived from an EMBL/GenBank/DDBJ whole genome shotgun (WGS) entry which is preliminary data.</text>
</comment>
<dbReference type="CDD" id="cd01048">
    <property type="entry name" value="Ferritin_like_AB2"/>
    <property type="match status" value="1"/>
</dbReference>
<proteinExistence type="predicted"/>
<protein>
    <recommendedName>
        <fullName evidence="2">DUF2202 domain-containing protein</fullName>
    </recommendedName>
</protein>
<name>A0ABN0UDU0_9PSEU</name>
<evidence type="ECO:0000313" key="3">
    <source>
        <dbReference type="EMBL" id="GAA0247368.1"/>
    </source>
</evidence>
<accession>A0ABN0UDU0</accession>
<dbReference type="EMBL" id="BAAABU010000015">
    <property type="protein sequence ID" value="GAA0247368.1"/>
    <property type="molecule type" value="Genomic_DNA"/>
</dbReference>
<dbReference type="SUPFAM" id="SSF47240">
    <property type="entry name" value="Ferritin-like"/>
    <property type="match status" value="1"/>
</dbReference>
<evidence type="ECO:0000313" key="4">
    <source>
        <dbReference type="Proteomes" id="UP001500416"/>
    </source>
</evidence>
<evidence type="ECO:0000259" key="2">
    <source>
        <dbReference type="Pfam" id="PF09968"/>
    </source>
</evidence>
<dbReference type="Gene3D" id="1.20.1260.10">
    <property type="match status" value="1"/>
</dbReference>
<dbReference type="InterPro" id="IPR009078">
    <property type="entry name" value="Ferritin-like_SF"/>
</dbReference>
<evidence type="ECO:0000256" key="1">
    <source>
        <dbReference type="SAM" id="SignalP"/>
    </source>
</evidence>
<feature type="chain" id="PRO_5047159271" description="DUF2202 domain-containing protein" evidence="1">
    <location>
        <begin position="29"/>
        <end position="216"/>
    </location>
</feature>
<keyword evidence="4" id="KW-1185">Reference proteome</keyword>
<dbReference type="Proteomes" id="UP001500416">
    <property type="component" value="Unassembled WGS sequence"/>
</dbReference>
<dbReference type="InterPro" id="IPR012347">
    <property type="entry name" value="Ferritin-like"/>
</dbReference>
<organism evidence="3 4">
    <name type="scientific">Saccharothrix mutabilis subsp. mutabilis</name>
    <dbReference type="NCBI Taxonomy" id="66855"/>
    <lineage>
        <taxon>Bacteria</taxon>
        <taxon>Bacillati</taxon>
        <taxon>Actinomycetota</taxon>
        <taxon>Actinomycetes</taxon>
        <taxon>Pseudonocardiales</taxon>
        <taxon>Pseudonocardiaceae</taxon>
        <taxon>Saccharothrix</taxon>
    </lineage>
</organism>
<feature type="domain" description="DUF2202" evidence="2">
    <location>
        <begin position="85"/>
        <end position="214"/>
    </location>
</feature>
<sequence length="216" mass="22616">MKTRTRIAVITAAGIVAAGAFATTFALANDSPAMHGPGAGRGSDPGAVTMPRGGPRDGGCLAVPAIVDPSGTLTEAQRTALAANAEEEKLAHDLYTEFANRYDLRVFDRIAASETAHLQAVRTLLSRYGIADPTADQAPGHFATPAVQATYDRLLAEGSAGQDAALEAGRTVETADIALLRESLDDLTAPDVQRVYDGLLTASQHHLAAFDRHLSR</sequence>